<dbReference type="GO" id="GO:0003677">
    <property type="term" value="F:DNA binding"/>
    <property type="evidence" value="ECO:0007669"/>
    <property type="project" value="InterPro"/>
</dbReference>
<proteinExistence type="predicted"/>
<evidence type="ECO:0000259" key="1">
    <source>
        <dbReference type="PROSITE" id="PS50943"/>
    </source>
</evidence>
<dbReference type="AlphaFoldDB" id="A0A8J6XW19"/>
<evidence type="ECO:0000313" key="3">
    <source>
        <dbReference type="Proteomes" id="UP000648239"/>
    </source>
</evidence>
<dbReference type="PROSITE" id="PS50943">
    <property type="entry name" value="HTH_CROC1"/>
    <property type="match status" value="1"/>
</dbReference>
<dbReference type="Pfam" id="PF01381">
    <property type="entry name" value="HTH_3"/>
    <property type="match status" value="1"/>
</dbReference>
<dbReference type="EMBL" id="JACXWD010000047">
    <property type="protein sequence ID" value="MBD3868883.1"/>
    <property type="molecule type" value="Genomic_DNA"/>
</dbReference>
<dbReference type="Gene3D" id="1.10.260.40">
    <property type="entry name" value="lambda repressor-like DNA-binding domains"/>
    <property type="match status" value="1"/>
</dbReference>
<dbReference type="SMART" id="SM00530">
    <property type="entry name" value="HTH_XRE"/>
    <property type="match status" value="1"/>
</dbReference>
<feature type="domain" description="HTH cro/C1-type" evidence="1">
    <location>
        <begin position="23"/>
        <end position="82"/>
    </location>
</feature>
<dbReference type="CDD" id="cd00093">
    <property type="entry name" value="HTH_XRE"/>
    <property type="match status" value="1"/>
</dbReference>
<sequence>MSKKPHTYSRLTEEAVMLLGNQIKFARKSRRMSESELAARAGIARSTLQKIEQGNPTINIGLAFEAATVAGVPLFVPDTSTLAPKIEHLNNILTLMPKQIRKKRREVKDDF</sequence>
<name>A0A8J6XW19_9BACT</name>
<comment type="caution">
    <text evidence="2">The sequence shown here is derived from an EMBL/GenBank/DDBJ whole genome shotgun (WGS) entry which is preliminary data.</text>
</comment>
<reference evidence="2 3" key="1">
    <citation type="submission" date="2020-08" db="EMBL/GenBank/DDBJ databases">
        <title>Acidobacteriota in marine sediments use diverse sulfur dissimilation pathways.</title>
        <authorList>
            <person name="Wasmund K."/>
        </authorList>
    </citation>
    <scope>NUCLEOTIDE SEQUENCE [LARGE SCALE GENOMIC DNA]</scope>
    <source>
        <strain evidence="2">MAG AM4</strain>
    </source>
</reference>
<evidence type="ECO:0000313" key="2">
    <source>
        <dbReference type="EMBL" id="MBD3868883.1"/>
    </source>
</evidence>
<dbReference type="Proteomes" id="UP000648239">
    <property type="component" value="Unassembled WGS sequence"/>
</dbReference>
<dbReference type="SUPFAM" id="SSF47413">
    <property type="entry name" value="lambda repressor-like DNA-binding domains"/>
    <property type="match status" value="1"/>
</dbReference>
<dbReference type="InterPro" id="IPR010982">
    <property type="entry name" value="Lambda_DNA-bd_dom_sf"/>
</dbReference>
<organism evidence="2 3">
    <name type="scientific">Candidatus Polarisedimenticola svalbardensis</name>
    <dbReference type="NCBI Taxonomy" id="2886004"/>
    <lineage>
        <taxon>Bacteria</taxon>
        <taxon>Pseudomonadati</taxon>
        <taxon>Acidobacteriota</taxon>
        <taxon>Candidatus Polarisedimenticolia</taxon>
        <taxon>Candidatus Polarisedimenticolales</taxon>
        <taxon>Candidatus Polarisedimenticolaceae</taxon>
        <taxon>Candidatus Polarisedimenticola</taxon>
    </lineage>
</organism>
<gene>
    <name evidence="2" type="ORF">IFK94_12215</name>
</gene>
<dbReference type="InterPro" id="IPR001387">
    <property type="entry name" value="Cro/C1-type_HTH"/>
</dbReference>
<accession>A0A8J6XW19</accession>
<protein>
    <submittedName>
        <fullName evidence="2">Helix-turn-helix transcriptional regulator</fullName>
    </submittedName>
</protein>